<dbReference type="Gene3D" id="3.30.565.10">
    <property type="entry name" value="Histidine kinase-like ATPase, C-terminal domain"/>
    <property type="match status" value="1"/>
</dbReference>
<feature type="domain" description="PAC" evidence="11">
    <location>
        <begin position="206"/>
        <end position="260"/>
    </location>
</feature>
<proteinExistence type="predicted"/>
<dbReference type="Pfam" id="PF02518">
    <property type="entry name" value="HATPase_c"/>
    <property type="match status" value="1"/>
</dbReference>
<evidence type="ECO:0000256" key="8">
    <source>
        <dbReference type="ARBA" id="ARBA00023012"/>
    </source>
</evidence>
<keyword evidence="5" id="KW-0547">Nucleotide-binding</keyword>
<dbReference type="EMBL" id="CP091430">
    <property type="protein sequence ID" value="UVI30201.1"/>
    <property type="molecule type" value="Genomic_DNA"/>
</dbReference>
<dbReference type="PROSITE" id="PS50113">
    <property type="entry name" value="PAC"/>
    <property type="match status" value="2"/>
</dbReference>
<evidence type="ECO:0000256" key="2">
    <source>
        <dbReference type="ARBA" id="ARBA00012438"/>
    </source>
</evidence>
<keyword evidence="8" id="KW-0902">Two-component regulatory system</keyword>
<dbReference type="SUPFAM" id="SSF47384">
    <property type="entry name" value="Homodimeric domain of signal transducing histidine kinase"/>
    <property type="match status" value="1"/>
</dbReference>
<dbReference type="SMART" id="SM00387">
    <property type="entry name" value="HATPase_c"/>
    <property type="match status" value="1"/>
</dbReference>
<protein>
    <recommendedName>
        <fullName evidence="2">histidine kinase</fullName>
        <ecNumber evidence="2">2.7.13.3</ecNumber>
    </recommendedName>
</protein>
<dbReference type="CDD" id="cd00130">
    <property type="entry name" value="PAS"/>
    <property type="match status" value="1"/>
</dbReference>
<dbReference type="SUPFAM" id="SSF55874">
    <property type="entry name" value="ATPase domain of HSP90 chaperone/DNA topoisomerase II/histidine kinase"/>
    <property type="match status" value="1"/>
</dbReference>
<dbReference type="Proteomes" id="UP001057877">
    <property type="component" value="Chromosome"/>
</dbReference>
<dbReference type="NCBIfam" id="TIGR00229">
    <property type="entry name" value="sensory_box"/>
    <property type="match status" value="1"/>
</dbReference>
<comment type="catalytic activity">
    <reaction evidence="1">
        <text>ATP + protein L-histidine = ADP + protein N-phospho-L-histidine.</text>
        <dbReference type="EC" id="2.7.13.3"/>
    </reaction>
</comment>
<dbReference type="SMART" id="SM00086">
    <property type="entry name" value="PAC"/>
    <property type="match status" value="2"/>
</dbReference>
<dbReference type="InterPro" id="IPR036890">
    <property type="entry name" value="HATPase_C_sf"/>
</dbReference>
<keyword evidence="3" id="KW-0597">Phosphoprotein</keyword>
<dbReference type="InterPro" id="IPR035965">
    <property type="entry name" value="PAS-like_dom_sf"/>
</dbReference>
<dbReference type="SMART" id="SM00091">
    <property type="entry name" value="PAS"/>
    <property type="match status" value="1"/>
</dbReference>
<dbReference type="InterPro" id="IPR000014">
    <property type="entry name" value="PAS"/>
</dbReference>
<dbReference type="SUPFAM" id="SSF55785">
    <property type="entry name" value="PYP-like sensor domain (PAS domain)"/>
    <property type="match status" value="2"/>
</dbReference>
<dbReference type="InterPro" id="IPR013767">
    <property type="entry name" value="PAS_fold"/>
</dbReference>
<evidence type="ECO:0000256" key="6">
    <source>
        <dbReference type="ARBA" id="ARBA00022777"/>
    </source>
</evidence>
<organism evidence="12 13">
    <name type="scientific">Paenibacillus spongiae</name>
    <dbReference type="NCBI Taxonomy" id="2909671"/>
    <lineage>
        <taxon>Bacteria</taxon>
        <taxon>Bacillati</taxon>
        <taxon>Bacillota</taxon>
        <taxon>Bacilli</taxon>
        <taxon>Bacillales</taxon>
        <taxon>Paenibacillaceae</taxon>
        <taxon>Paenibacillus</taxon>
    </lineage>
</organism>
<sequence>MKSSNAEEFEQSLQQELEETLREQQGMTFRFARIEDRFIHTYCEGRLLHKLGLSSAAVVGRELKEFYPIEMAIEKEVYYHRAWNGEEDVSYEGEINGTYYLASLRPVRRDGKVVEVIASSVDISERKRAEDELKSTKDLLESLIGNSADGICVTDVDGNVIRVNRAFEEIYGWSEEELVGTHLPIFTGDSNDELRMISDKLQSGENIVNLQTIRQRKDGECIHVCVTISPIKNAEGSVVALAGMTRDISERKRNEEFFRKADKLNVVGQLAAGLAHEIRNPLTSLRGFIQLMRTGGTGKPEYYDILISELDRINNIVNEFLIIAKPHAASFRTNDIIHILSNVVTLLEAQAAMNNIQIYLETEDDLPQLECSELEIKQVFINLLKNAIEAMPGGGEIRIVAAVQHNEFLIRIIDQGDGIPESQIPRLGEPFYTTKEKGTGLGLMMCYKIINDHQGRIAIESIVGKGTTFEIILPLNRKC</sequence>
<dbReference type="EC" id="2.7.13.3" evidence="2"/>
<feature type="domain" description="PAC" evidence="11">
    <location>
        <begin position="85"/>
        <end position="135"/>
    </location>
</feature>
<dbReference type="SMART" id="SM00388">
    <property type="entry name" value="HisKA"/>
    <property type="match status" value="1"/>
</dbReference>
<evidence type="ECO:0000259" key="10">
    <source>
        <dbReference type="PROSITE" id="PS50112"/>
    </source>
</evidence>
<keyword evidence="4" id="KW-0808">Transferase</keyword>
<feature type="domain" description="Histidine kinase" evidence="9">
    <location>
        <begin position="273"/>
        <end position="477"/>
    </location>
</feature>
<dbReference type="InterPro" id="IPR003661">
    <property type="entry name" value="HisK_dim/P_dom"/>
</dbReference>
<gene>
    <name evidence="12" type="ORF">L1F29_33365</name>
</gene>
<dbReference type="PANTHER" id="PTHR43065:SF34">
    <property type="entry name" value="SPORULATION KINASE A"/>
    <property type="match status" value="1"/>
</dbReference>
<dbReference type="Pfam" id="PF00989">
    <property type="entry name" value="PAS"/>
    <property type="match status" value="1"/>
</dbReference>
<dbReference type="RefSeq" id="WP_258386271.1">
    <property type="nucleotide sequence ID" value="NZ_CP091430.1"/>
</dbReference>
<evidence type="ECO:0000256" key="1">
    <source>
        <dbReference type="ARBA" id="ARBA00000085"/>
    </source>
</evidence>
<dbReference type="InterPro" id="IPR003594">
    <property type="entry name" value="HATPase_dom"/>
</dbReference>
<keyword evidence="7" id="KW-0067">ATP-binding</keyword>
<dbReference type="InterPro" id="IPR004358">
    <property type="entry name" value="Sig_transdc_His_kin-like_C"/>
</dbReference>
<keyword evidence="6" id="KW-0418">Kinase</keyword>
<dbReference type="InterPro" id="IPR001610">
    <property type="entry name" value="PAC"/>
</dbReference>
<dbReference type="InterPro" id="IPR036097">
    <property type="entry name" value="HisK_dim/P_sf"/>
</dbReference>
<evidence type="ECO:0000256" key="3">
    <source>
        <dbReference type="ARBA" id="ARBA00022553"/>
    </source>
</evidence>
<dbReference type="Pfam" id="PF08448">
    <property type="entry name" value="PAS_4"/>
    <property type="match status" value="1"/>
</dbReference>
<evidence type="ECO:0000259" key="11">
    <source>
        <dbReference type="PROSITE" id="PS50113"/>
    </source>
</evidence>
<dbReference type="PRINTS" id="PR00344">
    <property type="entry name" value="BCTRLSENSOR"/>
</dbReference>
<evidence type="ECO:0000313" key="12">
    <source>
        <dbReference type="EMBL" id="UVI30201.1"/>
    </source>
</evidence>
<dbReference type="PROSITE" id="PS50112">
    <property type="entry name" value="PAS"/>
    <property type="match status" value="1"/>
</dbReference>
<dbReference type="InterPro" id="IPR005467">
    <property type="entry name" value="His_kinase_dom"/>
</dbReference>
<reference evidence="12" key="1">
    <citation type="submission" date="2022-01" db="EMBL/GenBank/DDBJ databases">
        <title>Paenibacillus spongiae sp. nov., isolated from marine sponge.</title>
        <authorList>
            <person name="Li Z."/>
            <person name="Zhang M."/>
        </authorList>
    </citation>
    <scope>NUCLEOTIDE SEQUENCE</scope>
    <source>
        <strain evidence="12">PHS-Z3</strain>
    </source>
</reference>
<evidence type="ECO:0000259" key="9">
    <source>
        <dbReference type="PROSITE" id="PS50109"/>
    </source>
</evidence>
<evidence type="ECO:0000256" key="4">
    <source>
        <dbReference type="ARBA" id="ARBA00022679"/>
    </source>
</evidence>
<evidence type="ECO:0000256" key="7">
    <source>
        <dbReference type="ARBA" id="ARBA00022840"/>
    </source>
</evidence>
<evidence type="ECO:0000313" key="13">
    <source>
        <dbReference type="Proteomes" id="UP001057877"/>
    </source>
</evidence>
<accession>A0ABY5S8F5</accession>
<dbReference type="PROSITE" id="PS50109">
    <property type="entry name" value="HIS_KIN"/>
    <property type="match status" value="1"/>
</dbReference>
<dbReference type="Pfam" id="PF00512">
    <property type="entry name" value="HisKA"/>
    <property type="match status" value="1"/>
</dbReference>
<dbReference type="InterPro" id="IPR000700">
    <property type="entry name" value="PAS-assoc_C"/>
</dbReference>
<evidence type="ECO:0000256" key="5">
    <source>
        <dbReference type="ARBA" id="ARBA00022741"/>
    </source>
</evidence>
<name>A0ABY5S8F5_9BACL</name>
<feature type="domain" description="PAS" evidence="10">
    <location>
        <begin position="136"/>
        <end position="205"/>
    </location>
</feature>
<dbReference type="Gene3D" id="1.10.287.130">
    <property type="match status" value="1"/>
</dbReference>
<keyword evidence="13" id="KW-1185">Reference proteome</keyword>
<dbReference type="InterPro" id="IPR013656">
    <property type="entry name" value="PAS_4"/>
</dbReference>
<dbReference type="Gene3D" id="3.30.450.20">
    <property type="entry name" value="PAS domain"/>
    <property type="match status" value="2"/>
</dbReference>
<dbReference type="PANTHER" id="PTHR43065">
    <property type="entry name" value="SENSOR HISTIDINE KINASE"/>
    <property type="match status" value="1"/>
</dbReference>
<dbReference type="CDD" id="cd00082">
    <property type="entry name" value="HisKA"/>
    <property type="match status" value="1"/>
</dbReference>